<dbReference type="EMBL" id="ML014116">
    <property type="protein sequence ID" value="RKP03940.1"/>
    <property type="molecule type" value="Genomic_DNA"/>
</dbReference>
<dbReference type="Pfam" id="PF04825">
    <property type="entry name" value="Rad21_Rec8_N"/>
    <property type="match status" value="1"/>
</dbReference>
<dbReference type="GO" id="GO:0003682">
    <property type="term" value="F:chromatin binding"/>
    <property type="evidence" value="ECO:0007669"/>
    <property type="project" value="TreeGrafter"/>
</dbReference>
<comment type="subcellular location">
    <subcellularLocation>
        <location evidence="1">Nucleus</location>
    </subcellularLocation>
</comment>
<dbReference type="GO" id="GO:1990414">
    <property type="term" value="P:replication-born double-strand break repair via sister chromatid exchange"/>
    <property type="evidence" value="ECO:0007669"/>
    <property type="project" value="TreeGrafter"/>
</dbReference>
<evidence type="ECO:0000256" key="3">
    <source>
        <dbReference type="SAM" id="MobiDB-lite"/>
    </source>
</evidence>
<dbReference type="InterPro" id="IPR039781">
    <property type="entry name" value="Rad21/Rec8-like"/>
</dbReference>
<keyword evidence="6" id="KW-1185">Reference proteome</keyword>
<dbReference type="PANTHER" id="PTHR12585">
    <property type="entry name" value="SCC1 / RAD21 FAMILY MEMBER"/>
    <property type="match status" value="1"/>
</dbReference>
<evidence type="ECO:0000313" key="5">
    <source>
        <dbReference type="EMBL" id="RKP03940.1"/>
    </source>
</evidence>
<keyword evidence="2" id="KW-0539">Nucleus</keyword>
<evidence type="ECO:0000256" key="1">
    <source>
        <dbReference type="ARBA" id="ARBA00004123"/>
    </source>
</evidence>
<dbReference type="GO" id="GO:0008278">
    <property type="term" value="C:cohesin complex"/>
    <property type="evidence" value="ECO:0007669"/>
    <property type="project" value="InterPro"/>
</dbReference>
<feature type="domain" description="Rad21/Rec8-like protein N-terminal" evidence="4">
    <location>
        <begin position="1"/>
        <end position="95"/>
    </location>
</feature>
<dbReference type="GO" id="GO:0005634">
    <property type="term" value="C:nucleus"/>
    <property type="evidence" value="ECO:0007669"/>
    <property type="project" value="UniProtKB-SubCell"/>
</dbReference>
<name>A0A4P9XFK5_9FUNG</name>
<accession>A0A4P9XFK5</accession>
<dbReference type="AlphaFoldDB" id="A0A4P9XFK5"/>
<dbReference type="PANTHER" id="PTHR12585:SF69">
    <property type="entry name" value="FI11703P"/>
    <property type="match status" value="1"/>
</dbReference>
<feature type="region of interest" description="Disordered" evidence="3">
    <location>
        <begin position="585"/>
        <end position="630"/>
    </location>
</feature>
<gene>
    <name evidence="5" type="ORF">CXG81DRAFT_16639</name>
</gene>
<sequence length="766" mass="80348">MFFSEEILTRKSKSGLAVIWIAATLGVGNKKLSKRDLDTVNLLSACDFLQRPPEPMALRLTSSLMVGVARVYQHQIQFLVNEVVQVAQRMRRDLLTGNGAVVHLGIGAMGGGVQGRDPGPGALGDYTVLGGTGADAINLPHAEARADAITLRQKLPDETLATNLAFRLHDVLSGKPGLLSGDIGLGLGQTWYQDSVESSLTFGLSTPSSRPGGSVMPLPSISSLSEEIERQVMKDPRSLAVLGGRTAGGVAGGSPSTHRDSLAHSMNLLGDSGQGADLPGFDFFDPLHSGSDGHGSIGLDFGGGTLGLDFPAGQPQTHDPGLDLGGVDMGLGVPDHELQTSGATSPSMAMAGMAGGARFPMRQGLPALAEYEPLTFGPGQPTTHDGDTHPQAGATRKRKNVALLIDEVAQLPREAFLMDVAANTLLGGSLADSEEEPGLVDVNDARAKRQRHQRIDAFARLLLQRPAVTSQHLIAAGYHPRQSTVTESGLPSPARTPEALRGQQPQGPDPYEAFDLGGGIGFDASSGVGDFSIEAPRNAVIGDQSDLGSRLSVPTQMPWSHHRMSVGAPTSGGRLSLDTLRGVGAQRDGRTSGAFELSAMGREGSSSASGRTPTSRTREGDSLGNLLLGDAGSASRRGRLSSFEGVSPLVARGPGSARLSLGFGSLDDNAEDAGTSIRDMRIPAVLAEELDALEMDEDSRDFFGYTHDIAAQTGSKAVFFDDLVPRGSSSAIKAQAFHHVLFLATHSLIRPHQEHAYADIELELLI</sequence>
<dbReference type="OrthoDB" id="10071381at2759"/>
<dbReference type="InterPro" id="IPR006910">
    <property type="entry name" value="Rad21_Rec8_N"/>
</dbReference>
<proteinExistence type="predicted"/>
<feature type="region of interest" description="Disordered" evidence="3">
    <location>
        <begin position="480"/>
        <end position="512"/>
    </location>
</feature>
<evidence type="ECO:0000256" key="2">
    <source>
        <dbReference type="ARBA" id="ARBA00023242"/>
    </source>
</evidence>
<organism evidence="5 6">
    <name type="scientific">Caulochytrium protostelioides</name>
    <dbReference type="NCBI Taxonomy" id="1555241"/>
    <lineage>
        <taxon>Eukaryota</taxon>
        <taxon>Fungi</taxon>
        <taxon>Fungi incertae sedis</taxon>
        <taxon>Chytridiomycota</taxon>
        <taxon>Chytridiomycota incertae sedis</taxon>
        <taxon>Chytridiomycetes</taxon>
        <taxon>Caulochytriales</taxon>
        <taxon>Caulochytriaceae</taxon>
        <taxon>Caulochytrium</taxon>
    </lineage>
</organism>
<evidence type="ECO:0000313" key="6">
    <source>
        <dbReference type="Proteomes" id="UP000274922"/>
    </source>
</evidence>
<dbReference type="GO" id="GO:0007062">
    <property type="term" value="P:sister chromatid cohesion"/>
    <property type="evidence" value="ECO:0007669"/>
    <property type="project" value="InterPro"/>
</dbReference>
<dbReference type="Proteomes" id="UP000274922">
    <property type="component" value="Unassembled WGS sequence"/>
</dbReference>
<dbReference type="STRING" id="1555241.A0A4P9XFK5"/>
<evidence type="ECO:0000259" key="4">
    <source>
        <dbReference type="Pfam" id="PF04825"/>
    </source>
</evidence>
<reference evidence="6" key="1">
    <citation type="journal article" date="2018" name="Nat. Microbiol.">
        <title>Leveraging single-cell genomics to expand the fungal tree of life.</title>
        <authorList>
            <person name="Ahrendt S.R."/>
            <person name="Quandt C.A."/>
            <person name="Ciobanu D."/>
            <person name="Clum A."/>
            <person name="Salamov A."/>
            <person name="Andreopoulos B."/>
            <person name="Cheng J.F."/>
            <person name="Woyke T."/>
            <person name="Pelin A."/>
            <person name="Henrissat B."/>
            <person name="Reynolds N.K."/>
            <person name="Benny G.L."/>
            <person name="Smith M.E."/>
            <person name="James T.Y."/>
            <person name="Grigoriev I.V."/>
        </authorList>
    </citation>
    <scope>NUCLEOTIDE SEQUENCE [LARGE SCALE GENOMIC DNA]</scope>
    <source>
        <strain evidence="6">ATCC 52028</strain>
    </source>
</reference>
<feature type="compositionally biased region" description="Polar residues" evidence="3">
    <location>
        <begin position="604"/>
        <end position="615"/>
    </location>
</feature>
<protein>
    <recommendedName>
        <fullName evidence="4">Rad21/Rec8-like protein N-terminal domain-containing protein</fullName>
    </recommendedName>
</protein>